<evidence type="ECO:0000256" key="1">
    <source>
        <dbReference type="SAM" id="Coils"/>
    </source>
</evidence>
<dbReference type="Proteomes" id="UP000673691">
    <property type="component" value="Unassembled WGS sequence"/>
</dbReference>
<gene>
    <name evidence="3" type="ORF">BJ554DRAFT_1954</name>
</gene>
<dbReference type="EMBL" id="JAEFCI010009247">
    <property type="protein sequence ID" value="KAG5457924.1"/>
    <property type="molecule type" value="Genomic_DNA"/>
</dbReference>
<feature type="region of interest" description="Disordered" evidence="2">
    <location>
        <begin position="54"/>
        <end position="100"/>
    </location>
</feature>
<feature type="non-terminal residue" evidence="3">
    <location>
        <position position="157"/>
    </location>
</feature>
<evidence type="ECO:0000313" key="3">
    <source>
        <dbReference type="EMBL" id="KAG5457924.1"/>
    </source>
</evidence>
<dbReference type="AlphaFoldDB" id="A0A8H7ZRK9"/>
<feature type="non-terminal residue" evidence="3">
    <location>
        <position position="1"/>
    </location>
</feature>
<keyword evidence="4" id="KW-1185">Reference proteome</keyword>
<reference evidence="3 4" key="1">
    <citation type="journal article" name="Sci. Rep.">
        <title>Genome-scale phylogenetic analyses confirm Olpidium as the closest living zoosporic fungus to the non-flagellated, terrestrial fungi.</title>
        <authorList>
            <person name="Chang Y."/>
            <person name="Rochon D."/>
            <person name="Sekimoto S."/>
            <person name="Wang Y."/>
            <person name="Chovatia M."/>
            <person name="Sandor L."/>
            <person name="Salamov A."/>
            <person name="Grigoriev I.V."/>
            <person name="Stajich J.E."/>
            <person name="Spatafora J.W."/>
        </authorList>
    </citation>
    <scope>NUCLEOTIDE SEQUENCE [LARGE SCALE GENOMIC DNA]</scope>
    <source>
        <strain evidence="3">S191</strain>
    </source>
</reference>
<sequence>PLLRRRQPKFLTKEERAKLALERREKEAEELRARQAEERIAREEFELKAKESRTYVHNRDRDRDRDRVRDRDRAYRDDGNGRDWRDTRDNRDATREDVKKNVDDSSLAQKELQSIRVNAKTFYIFFLTRHRLSADLFWPIQTHFPYLSFPIPLGTIH</sequence>
<accession>A0A8H7ZRK9</accession>
<comment type="caution">
    <text evidence="3">The sequence shown here is derived from an EMBL/GenBank/DDBJ whole genome shotgun (WGS) entry which is preliminary data.</text>
</comment>
<proteinExistence type="predicted"/>
<organism evidence="3 4">
    <name type="scientific">Olpidium bornovanus</name>
    <dbReference type="NCBI Taxonomy" id="278681"/>
    <lineage>
        <taxon>Eukaryota</taxon>
        <taxon>Fungi</taxon>
        <taxon>Fungi incertae sedis</taxon>
        <taxon>Olpidiomycota</taxon>
        <taxon>Olpidiomycotina</taxon>
        <taxon>Olpidiomycetes</taxon>
        <taxon>Olpidiales</taxon>
        <taxon>Olpidiaceae</taxon>
        <taxon>Olpidium</taxon>
    </lineage>
</organism>
<evidence type="ECO:0000313" key="4">
    <source>
        <dbReference type="Proteomes" id="UP000673691"/>
    </source>
</evidence>
<keyword evidence="1" id="KW-0175">Coiled coil</keyword>
<feature type="coiled-coil region" evidence="1">
    <location>
        <begin position="11"/>
        <end position="53"/>
    </location>
</feature>
<protein>
    <submittedName>
        <fullName evidence="3">Uncharacterized protein</fullName>
    </submittedName>
</protein>
<evidence type="ECO:0000256" key="2">
    <source>
        <dbReference type="SAM" id="MobiDB-lite"/>
    </source>
</evidence>
<name>A0A8H7ZRK9_9FUNG</name>